<gene>
    <name evidence="4" type="ORF">PLEPLA_LOCUS5268</name>
</gene>
<name>A0A9N7Y9B6_PLEPL</name>
<sequence length="500" mass="54761">MSHFAVHSSANACFLLCPLVAGLRRAALLPQWKTMDDSWGFSEMRSDARPRRSASLLKISRTSLTWKHQRSFVPRNTHNYFYICSNEEKEVEEEEKEVEGEEEEVVTELRLRGQKAGRFQLDTSNTGHKTNRQEETEGHTPSSCSSSSSSSSTRITGSHLRREGPPRLSRRGLYKDGRPGSSNTYNPKQLDRPLVAGGSIVLTAMAIPRVFNSNTPFIIVAGGSELSFLGKEDEGGHVGEEQKDSLVQVIAPHLNRVMQHGTAKHVVTAGQEVSAEDPCVSIVAQAEREDFQEFSPTTTQRPYSRSQQLKKLRSAFRGPSFLSDTEDEDLDEASRLPLHPLQRRQRRRTGAGQSREDGGHRPVIRGLWVQEIDWLKSADGDVTSSAEVIPPPPEFTDSCSCSVGGRLSGGRDEICSCTDVCDCEGGSEDVSPSEDRYGSRGTDDSSSSDGRGASDSDGSAQDLDSIHTHDSDSDSSCWADDDTPAPQSSTVPGQGVQFDL</sequence>
<feature type="compositionally biased region" description="Basic and acidic residues" evidence="2">
    <location>
        <begin position="433"/>
        <end position="443"/>
    </location>
</feature>
<keyword evidence="1" id="KW-0175">Coiled coil</keyword>
<keyword evidence="3" id="KW-0732">Signal</keyword>
<feature type="region of interest" description="Disordered" evidence="2">
    <location>
        <begin position="116"/>
        <end position="191"/>
    </location>
</feature>
<feature type="chain" id="PRO_5040187384" evidence="3">
    <location>
        <begin position="23"/>
        <end position="500"/>
    </location>
</feature>
<feature type="compositionally biased region" description="Low complexity" evidence="2">
    <location>
        <begin position="142"/>
        <end position="152"/>
    </location>
</feature>
<evidence type="ECO:0000313" key="4">
    <source>
        <dbReference type="EMBL" id="CAB1417466.1"/>
    </source>
</evidence>
<evidence type="ECO:0000256" key="2">
    <source>
        <dbReference type="SAM" id="MobiDB-lite"/>
    </source>
</evidence>
<feature type="region of interest" description="Disordered" evidence="2">
    <location>
        <begin position="316"/>
        <end position="362"/>
    </location>
</feature>
<feature type="coiled-coil region" evidence="1">
    <location>
        <begin position="84"/>
        <end position="111"/>
    </location>
</feature>
<feature type="compositionally biased region" description="Low complexity" evidence="2">
    <location>
        <begin position="444"/>
        <end position="463"/>
    </location>
</feature>
<dbReference type="EMBL" id="CADEAL010000265">
    <property type="protein sequence ID" value="CAB1417466.1"/>
    <property type="molecule type" value="Genomic_DNA"/>
</dbReference>
<reference evidence="4" key="1">
    <citation type="submission" date="2020-03" db="EMBL/GenBank/DDBJ databases">
        <authorList>
            <person name="Weist P."/>
        </authorList>
    </citation>
    <scope>NUCLEOTIDE SEQUENCE</scope>
</reference>
<dbReference type="AlphaFoldDB" id="A0A9N7Y9B6"/>
<evidence type="ECO:0000256" key="1">
    <source>
        <dbReference type="SAM" id="Coils"/>
    </source>
</evidence>
<dbReference type="Proteomes" id="UP001153269">
    <property type="component" value="Unassembled WGS sequence"/>
</dbReference>
<keyword evidence="5" id="KW-1185">Reference proteome</keyword>
<feature type="signal peptide" evidence="3">
    <location>
        <begin position="1"/>
        <end position="22"/>
    </location>
</feature>
<evidence type="ECO:0000313" key="5">
    <source>
        <dbReference type="Proteomes" id="UP001153269"/>
    </source>
</evidence>
<comment type="caution">
    <text evidence="4">The sequence shown here is derived from an EMBL/GenBank/DDBJ whole genome shotgun (WGS) entry which is preliminary data.</text>
</comment>
<proteinExistence type="predicted"/>
<evidence type="ECO:0000256" key="3">
    <source>
        <dbReference type="SAM" id="SignalP"/>
    </source>
</evidence>
<accession>A0A9N7Y9B6</accession>
<protein>
    <submittedName>
        <fullName evidence="4">Uncharacterized protein</fullName>
    </submittedName>
</protein>
<organism evidence="4 5">
    <name type="scientific">Pleuronectes platessa</name>
    <name type="common">European plaice</name>
    <dbReference type="NCBI Taxonomy" id="8262"/>
    <lineage>
        <taxon>Eukaryota</taxon>
        <taxon>Metazoa</taxon>
        <taxon>Chordata</taxon>
        <taxon>Craniata</taxon>
        <taxon>Vertebrata</taxon>
        <taxon>Euteleostomi</taxon>
        <taxon>Actinopterygii</taxon>
        <taxon>Neopterygii</taxon>
        <taxon>Teleostei</taxon>
        <taxon>Neoteleostei</taxon>
        <taxon>Acanthomorphata</taxon>
        <taxon>Carangaria</taxon>
        <taxon>Pleuronectiformes</taxon>
        <taxon>Pleuronectoidei</taxon>
        <taxon>Pleuronectidae</taxon>
        <taxon>Pleuronectes</taxon>
    </lineage>
</organism>
<feature type="region of interest" description="Disordered" evidence="2">
    <location>
        <begin position="425"/>
        <end position="500"/>
    </location>
</feature>